<dbReference type="Pfam" id="PF10587">
    <property type="entry name" value="EF-1_beta_acid"/>
    <property type="match status" value="1"/>
</dbReference>
<feature type="region of interest" description="Disordered" evidence="4">
    <location>
        <begin position="264"/>
        <end position="309"/>
    </location>
</feature>
<dbReference type="InterPro" id="IPR018940">
    <property type="entry name" value="EF-1_beta_acid_region_euk"/>
</dbReference>
<keyword evidence="3" id="KW-0648">Protein biosynthesis</keyword>
<evidence type="ECO:0000313" key="7">
    <source>
        <dbReference type="EMBL" id="OAT03542.1"/>
    </source>
</evidence>
<dbReference type="RefSeq" id="XP_002629002.1">
    <property type="nucleotide sequence ID" value="XM_002628956.2"/>
</dbReference>
<dbReference type="GO" id="GO:0005853">
    <property type="term" value="C:eukaryotic translation elongation factor 1 complex"/>
    <property type="evidence" value="ECO:0007669"/>
    <property type="project" value="InterPro"/>
</dbReference>
<dbReference type="Pfam" id="PF00736">
    <property type="entry name" value="EF1_GNE"/>
    <property type="match status" value="1"/>
</dbReference>
<dbReference type="InterPro" id="IPR001326">
    <property type="entry name" value="Transl_elong_EF1B_B/D_CS"/>
</dbReference>
<evidence type="ECO:0000256" key="3">
    <source>
        <dbReference type="ARBA" id="ARBA00022917"/>
    </source>
</evidence>
<dbReference type="PANTHER" id="PTHR11595">
    <property type="entry name" value="EF-HAND AND COILED-COIL DOMAIN-CONTAINING FAMILY MEMBER"/>
    <property type="match status" value="1"/>
</dbReference>
<name>A0A179UAI9_BLAGS</name>
<keyword evidence="2 7" id="KW-0251">Elongation factor</keyword>
<dbReference type="EMBL" id="GG657448">
    <property type="protein sequence ID" value="OAT03542.1"/>
    <property type="molecule type" value="Genomic_DNA"/>
</dbReference>
<dbReference type="InterPro" id="IPR036282">
    <property type="entry name" value="Glutathione-S-Trfase_C_sf"/>
</dbReference>
<dbReference type="STRING" id="559298.A0A179UAI9"/>
<feature type="compositionally biased region" description="Basic and acidic residues" evidence="4">
    <location>
        <begin position="280"/>
        <end position="289"/>
    </location>
</feature>
<sequence>MGFTDFSSDSGLAIANHFFSTRSYVEGHAPTQADVVTFKAFKNAPDAAKYPHAARWYKHIASYESDFATLKGDPSQSFTSFGPESADIPVIAKKPAGDDDDDDMDLFGSDDEEEDPELVAQREKNLEEYRKKKAAKGQKEAKTTVVLGIKPCSDQTPLRALAAEVKALLVKQNGVTYTGRHFEPIGYGIWKLLVAFEVVDSIVSIDNLQALIQKQFGDPSEAGDGEEDDDEGEKDEEKVKRDTYGVKIDVGGVKNGVKVEDVDEVNTKRAGEAESTNAYEEAKKSRGPAEEDEDGWVMSSDVVLMQKSS</sequence>
<evidence type="ECO:0000313" key="8">
    <source>
        <dbReference type="Proteomes" id="UP000002038"/>
    </source>
</evidence>
<dbReference type="GeneID" id="8507778"/>
<evidence type="ECO:0000256" key="1">
    <source>
        <dbReference type="ARBA" id="ARBA00007411"/>
    </source>
</evidence>
<dbReference type="GO" id="GO:0003746">
    <property type="term" value="F:translation elongation factor activity"/>
    <property type="evidence" value="ECO:0007669"/>
    <property type="project" value="UniProtKB-KW"/>
</dbReference>
<dbReference type="InterPro" id="IPR014717">
    <property type="entry name" value="Transl_elong_EF1B/ribsomal_bS6"/>
</dbReference>
<dbReference type="Proteomes" id="UP000002038">
    <property type="component" value="Unassembled WGS sequence"/>
</dbReference>
<dbReference type="GO" id="GO:0005085">
    <property type="term" value="F:guanyl-nucleotide exchange factor activity"/>
    <property type="evidence" value="ECO:0007669"/>
    <property type="project" value="TreeGrafter"/>
</dbReference>
<dbReference type="VEuPathDB" id="FungiDB:BDBG_00248"/>
<comment type="similarity">
    <text evidence="1">Belongs to the EF-1-beta/EF-1-delta family.</text>
</comment>
<reference evidence="8" key="1">
    <citation type="journal article" date="2015" name="PLoS Genet.">
        <title>The dynamic genome and transcriptome of the human fungal pathogen Blastomyces and close relative Emmonsia.</title>
        <authorList>
            <person name="Munoz J.F."/>
            <person name="Gauthier G.M."/>
            <person name="Desjardins C.A."/>
            <person name="Gallo J.E."/>
            <person name="Holder J."/>
            <person name="Sullivan T.D."/>
            <person name="Marty A.J."/>
            <person name="Carmen J.C."/>
            <person name="Chen Z."/>
            <person name="Ding L."/>
            <person name="Gujja S."/>
            <person name="Magrini V."/>
            <person name="Misas E."/>
            <person name="Mitreva M."/>
            <person name="Priest M."/>
            <person name="Saif S."/>
            <person name="Whiston E.A."/>
            <person name="Young S."/>
            <person name="Zeng Q."/>
            <person name="Goldman W.E."/>
            <person name="Mardis E.R."/>
            <person name="Taylor J.W."/>
            <person name="McEwen J.G."/>
            <person name="Clay O.K."/>
            <person name="Klein B.S."/>
            <person name="Cuomo C.A."/>
        </authorList>
    </citation>
    <scope>NUCLEOTIDE SEQUENCE [LARGE SCALE GENOMIC DNA]</scope>
    <source>
        <strain evidence="8">SLH14081</strain>
    </source>
</reference>
<feature type="compositionally biased region" description="Acidic residues" evidence="4">
    <location>
        <begin position="98"/>
        <end position="117"/>
    </location>
</feature>
<organism evidence="7 8">
    <name type="scientific">Blastomyces gilchristii (strain SLH14081)</name>
    <name type="common">Blastomyces dermatitidis</name>
    <dbReference type="NCBI Taxonomy" id="559298"/>
    <lineage>
        <taxon>Eukaryota</taxon>
        <taxon>Fungi</taxon>
        <taxon>Dikarya</taxon>
        <taxon>Ascomycota</taxon>
        <taxon>Pezizomycotina</taxon>
        <taxon>Eurotiomycetes</taxon>
        <taxon>Eurotiomycetidae</taxon>
        <taxon>Onygenales</taxon>
        <taxon>Ajellomycetaceae</taxon>
        <taxon>Blastomyces</taxon>
    </lineage>
</organism>
<protein>
    <submittedName>
        <fullName evidence="7">Elongation factor 1-beta</fullName>
    </submittedName>
</protein>
<feature type="region of interest" description="Disordered" evidence="4">
    <location>
        <begin position="216"/>
        <end position="242"/>
    </location>
</feature>
<dbReference type="InterPro" id="IPR049720">
    <property type="entry name" value="EF1B_bsu/dsu"/>
</dbReference>
<dbReference type="Gene3D" id="1.20.1050.130">
    <property type="match status" value="1"/>
</dbReference>
<proteinExistence type="inferred from homology"/>
<evidence type="ECO:0000256" key="2">
    <source>
        <dbReference type="ARBA" id="ARBA00022768"/>
    </source>
</evidence>
<evidence type="ECO:0000256" key="4">
    <source>
        <dbReference type="SAM" id="MobiDB-lite"/>
    </source>
</evidence>
<dbReference type="PROSITE" id="PS00824">
    <property type="entry name" value="EF1BD_1"/>
    <property type="match status" value="1"/>
</dbReference>
<dbReference type="Gene3D" id="3.30.70.60">
    <property type="match status" value="1"/>
</dbReference>
<dbReference type="AlphaFoldDB" id="A0A179UAI9"/>
<dbReference type="KEGG" id="bgh:BDBG_00248"/>
<dbReference type="InterPro" id="IPR036219">
    <property type="entry name" value="eEF-1beta-like_sf"/>
</dbReference>
<feature type="domain" description="Translation elongation factor EF1B beta/delta subunit guanine nucleotide exchange" evidence="5">
    <location>
        <begin position="142"/>
        <end position="308"/>
    </location>
</feature>
<feature type="compositionally biased region" description="Acidic residues" evidence="4">
    <location>
        <begin position="221"/>
        <end position="234"/>
    </location>
</feature>
<dbReference type="FunFam" id="1.20.1050.130:FF:000001">
    <property type="entry name" value="Putative Elongation factor 1-beta"/>
    <property type="match status" value="1"/>
</dbReference>
<keyword evidence="8" id="KW-1185">Reference proteome</keyword>
<dbReference type="OrthoDB" id="331763at2759"/>
<dbReference type="SUPFAM" id="SSF47616">
    <property type="entry name" value="GST C-terminal domain-like"/>
    <property type="match status" value="1"/>
</dbReference>
<accession>A0A179UAI9</accession>
<evidence type="ECO:0000259" key="5">
    <source>
        <dbReference type="SMART" id="SM00888"/>
    </source>
</evidence>
<feature type="region of interest" description="Disordered" evidence="4">
    <location>
        <begin position="93"/>
        <end position="117"/>
    </location>
</feature>
<dbReference type="SMART" id="SM00888">
    <property type="entry name" value="EF1_GNE"/>
    <property type="match status" value="1"/>
</dbReference>
<dbReference type="PANTHER" id="PTHR11595:SF21">
    <property type="entry name" value="ELONGATION FACTOR 1-BETA"/>
    <property type="match status" value="1"/>
</dbReference>
<evidence type="ECO:0000259" key="6">
    <source>
        <dbReference type="SMART" id="SM01182"/>
    </source>
</evidence>
<dbReference type="CDD" id="cd10308">
    <property type="entry name" value="GST_C_eEF1b_like"/>
    <property type="match status" value="1"/>
</dbReference>
<dbReference type="GO" id="GO:0005829">
    <property type="term" value="C:cytosol"/>
    <property type="evidence" value="ECO:0007669"/>
    <property type="project" value="TreeGrafter"/>
</dbReference>
<dbReference type="SMART" id="SM01182">
    <property type="entry name" value="EF-1_beta_acid"/>
    <property type="match status" value="1"/>
</dbReference>
<feature type="domain" description="Elongation factor 1 beta central acidic region eukaryote" evidence="6">
    <location>
        <begin position="106"/>
        <end position="133"/>
    </location>
</feature>
<gene>
    <name evidence="7" type="ORF">BDBG_00248</name>
</gene>
<dbReference type="SUPFAM" id="SSF54984">
    <property type="entry name" value="eEF-1beta-like"/>
    <property type="match status" value="1"/>
</dbReference>
<dbReference type="InterPro" id="IPR014038">
    <property type="entry name" value="EF1B_bsu/dsu_GNE"/>
</dbReference>